<evidence type="ECO:0000313" key="2">
    <source>
        <dbReference type="EMBL" id="GBP69037.1"/>
    </source>
</evidence>
<protein>
    <submittedName>
        <fullName evidence="2">Uncharacterized protein</fullName>
    </submittedName>
</protein>
<feature type="compositionally biased region" description="Basic residues" evidence="1">
    <location>
        <begin position="144"/>
        <end position="155"/>
    </location>
</feature>
<keyword evidence="3" id="KW-1185">Reference proteome</keyword>
<evidence type="ECO:0000256" key="1">
    <source>
        <dbReference type="SAM" id="MobiDB-lite"/>
    </source>
</evidence>
<sequence>MVEIFTNSSASILVSQIKVKNISIIRSVTNDYTFIPTLYLSLFRTYNSSSNSYEDPHYKRELNLPRYLATNPTDPADHGRCFPQQGRVRLQRVRQTCVRPLCGQLAPRYNIYLGDGTPRRGPGNNISQYLKKKSIPTTGTRPRADRRRPRKHRSRTCVTAEAARRLFRGVPIERGT</sequence>
<organism evidence="2 3">
    <name type="scientific">Eumeta variegata</name>
    <name type="common">Bagworm moth</name>
    <name type="synonym">Eumeta japonica</name>
    <dbReference type="NCBI Taxonomy" id="151549"/>
    <lineage>
        <taxon>Eukaryota</taxon>
        <taxon>Metazoa</taxon>
        <taxon>Ecdysozoa</taxon>
        <taxon>Arthropoda</taxon>
        <taxon>Hexapoda</taxon>
        <taxon>Insecta</taxon>
        <taxon>Pterygota</taxon>
        <taxon>Neoptera</taxon>
        <taxon>Endopterygota</taxon>
        <taxon>Lepidoptera</taxon>
        <taxon>Glossata</taxon>
        <taxon>Ditrysia</taxon>
        <taxon>Tineoidea</taxon>
        <taxon>Psychidae</taxon>
        <taxon>Oiketicinae</taxon>
        <taxon>Eumeta</taxon>
    </lineage>
</organism>
<dbReference type="EMBL" id="BGZK01001028">
    <property type="protein sequence ID" value="GBP69037.1"/>
    <property type="molecule type" value="Genomic_DNA"/>
</dbReference>
<reference evidence="2 3" key="1">
    <citation type="journal article" date="2019" name="Commun. Biol.">
        <title>The bagworm genome reveals a unique fibroin gene that provides high tensile strength.</title>
        <authorList>
            <person name="Kono N."/>
            <person name="Nakamura H."/>
            <person name="Ohtoshi R."/>
            <person name="Tomita M."/>
            <person name="Numata K."/>
            <person name="Arakawa K."/>
        </authorList>
    </citation>
    <scope>NUCLEOTIDE SEQUENCE [LARGE SCALE GENOMIC DNA]</scope>
</reference>
<evidence type="ECO:0000313" key="3">
    <source>
        <dbReference type="Proteomes" id="UP000299102"/>
    </source>
</evidence>
<dbReference type="Proteomes" id="UP000299102">
    <property type="component" value="Unassembled WGS sequence"/>
</dbReference>
<name>A0A4C1Y3D1_EUMVA</name>
<proteinExistence type="predicted"/>
<gene>
    <name evidence="2" type="ORF">EVAR_39238_1</name>
</gene>
<feature type="region of interest" description="Disordered" evidence="1">
    <location>
        <begin position="134"/>
        <end position="155"/>
    </location>
</feature>
<comment type="caution">
    <text evidence="2">The sequence shown here is derived from an EMBL/GenBank/DDBJ whole genome shotgun (WGS) entry which is preliminary data.</text>
</comment>
<accession>A0A4C1Y3D1</accession>
<dbReference type="AlphaFoldDB" id="A0A4C1Y3D1"/>